<dbReference type="PANTHER" id="PTHR12110">
    <property type="entry name" value="HYDROXYPYRUVATE ISOMERASE"/>
    <property type="match status" value="1"/>
</dbReference>
<reference evidence="3" key="1">
    <citation type="submission" date="2014-11" db="EMBL/GenBank/DDBJ databases">
        <title>Draft genome sequence of Hydrogenophaga intermedia S1.</title>
        <authorList>
            <person name="Gan H.M."/>
            <person name="Chew T.H."/>
            <person name="Stolz A."/>
        </authorList>
    </citation>
    <scope>NUCLEOTIDE SEQUENCE [LARGE SCALE GENOMIC DNA]</scope>
    <source>
        <strain evidence="3">S1</strain>
    </source>
</reference>
<dbReference type="EMBL" id="CCAE010000003">
    <property type="protein sequence ID" value="CDN86312.1"/>
    <property type="molecule type" value="Genomic_DNA"/>
</dbReference>
<proteinExistence type="predicted"/>
<evidence type="ECO:0000313" key="2">
    <source>
        <dbReference type="EMBL" id="CDN86312.1"/>
    </source>
</evidence>
<gene>
    <name evidence="2" type="ORF">BN948_00713</name>
</gene>
<organism evidence="2 3">
    <name type="scientific">Hydrogenophaga intermedia</name>
    <dbReference type="NCBI Taxonomy" id="65786"/>
    <lineage>
        <taxon>Bacteria</taxon>
        <taxon>Pseudomonadati</taxon>
        <taxon>Pseudomonadota</taxon>
        <taxon>Betaproteobacteria</taxon>
        <taxon>Burkholderiales</taxon>
        <taxon>Comamonadaceae</taxon>
        <taxon>Hydrogenophaga</taxon>
    </lineage>
</organism>
<dbReference type="SUPFAM" id="SSF51658">
    <property type="entry name" value="Xylose isomerase-like"/>
    <property type="match status" value="1"/>
</dbReference>
<accession>A0A1L1P926</accession>
<feature type="domain" description="Xylose isomerase-like TIM barrel" evidence="1">
    <location>
        <begin position="20"/>
        <end position="265"/>
    </location>
</feature>
<dbReference type="AlphaFoldDB" id="A0A1L1P926"/>
<dbReference type="InterPro" id="IPR013022">
    <property type="entry name" value="Xyl_isomerase-like_TIM-brl"/>
</dbReference>
<evidence type="ECO:0000313" key="3">
    <source>
        <dbReference type="Proteomes" id="UP000028878"/>
    </source>
</evidence>
<dbReference type="PANTHER" id="PTHR12110:SF21">
    <property type="entry name" value="XYLOSE ISOMERASE-LIKE TIM BARREL DOMAIN-CONTAINING PROTEIN"/>
    <property type="match status" value="1"/>
</dbReference>
<dbReference type="Gene3D" id="3.20.20.150">
    <property type="entry name" value="Divalent-metal-dependent TIM barrel enzymes"/>
    <property type="match status" value="1"/>
</dbReference>
<dbReference type="InterPro" id="IPR050312">
    <property type="entry name" value="IolE/XylAMocC-like"/>
</dbReference>
<evidence type="ECO:0000259" key="1">
    <source>
        <dbReference type="Pfam" id="PF01261"/>
    </source>
</evidence>
<dbReference type="Pfam" id="PF01261">
    <property type="entry name" value="AP_endonuc_2"/>
    <property type="match status" value="1"/>
</dbReference>
<protein>
    <submittedName>
        <fullName evidence="2">Putative D-tagatose 3-epimerase</fullName>
    </submittedName>
</protein>
<dbReference type="RefSeq" id="WP_009517338.1">
    <property type="nucleotide sequence ID" value="NZ_CCAE010000003.1"/>
</dbReference>
<keyword evidence="3" id="KW-1185">Reference proteome</keyword>
<dbReference type="InterPro" id="IPR036237">
    <property type="entry name" value="Xyl_isomerase-like_sf"/>
</dbReference>
<name>A0A1L1P926_HYDIT</name>
<sequence>MKLSLCNEVLRPLPLAAQCEAAARWGYRALEIAPFTLAEDPTTLSTADARQWRHTAHAHGLSVSSLHWLLVKPEGLSLVSDDASLRQRTLDLLRHLIDIAAACGARVLVHGSPHQRSPGPGQSLADALARFEDAMATLAPHAASAGVVYCVEPLGRFETPVINTVAEAAALVDRIGSPALRTMLDVSAASHNETEPVHEVLRRYLASGHIAHLQLNDRNRRGPGQGDTDQRPVLQVLKDTAYAGWVAVEPFDYVPDGPACAEASARHVHDLWKSLT</sequence>
<dbReference type="Proteomes" id="UP000028878">
    <property type="component" value="Unassembled WGS sequence"/>
</dbReference>